<dbReference type="Proteomes" id="UP000028864">
    <property type="component" value="Unassembled WGS sequence"/>
</dbReference>
<reference evidence="2" key="2">
    <citation type="submission" date="2015-09" db="EMBL/GenBank/DDBJ databases">
        <title>Draft genome sequence of Mycobacterium neoaurum DSM 44074.</title>
        <authorList>
            <person name="Croce O."/>
            <person name="Robert C."/>
            <person name="Raoult D."/>
            <person name="Drancourt M."/>
        </authorList>
    </citation>
    <scope>NUCLEOTIDE SEQUENCE</scope>
    <source>
        <strain evidence="2">DSM 44074</strain>
    </source>
</reference>
<gene>
    <name evidence="2" type="ORF">BN1047_01724</name>
</gene>
<dbReference type="EMBL" id="LK021338">
    <property type="protein sequence ID" value="CDQ43852.1"/>
    <property type="molecule type" value="Genomic_DNA"/>
</dbReference>
<name>A0AAV2WI26_MYCNE</name>
<reference evidence="2" key="1">
    <citation type="submission" date="2014-05" db="EMBL/GenBank/DDBJ databases">
        <authorList>
            <person name="Urmite Genomes"/>
        </authorList>
    </citation>
    <scope>NUCLEOTIDE SEQUENCE</scope>
    <source>
        <strain evidence="2">DSM 44074</strain>
    </source>
</reference>
<dbReference type="InterPro" id="IPR051049">
    <property type="entry name" value="Dienelactone_hydrolase-like"/>
</dbReference>
<keyword evidence="2" id="KW-0378">Hydrolase</keyword>
<evidence type="ECO:0000313" key="3">
    <source>
        <dbReference type="Proteomes" id="UP000028864"/>
    </source>
</evidence>
<dbReference type="AlphaFoldDB" id="A0AAV2WI26"/>
<dbReference type="SUPFAM" id="SSF53474">
    <property type="entry name" value="alpha/beta-Hydrolases"/>
    <property type="match status" value="1"/>
</dbReference>
<dbReference type="InterPro" id="IPR002925">
    <property type="entry name" value="Dienelactn_hydro"/>
</dbReference>
<evidence type="ECO:0000259" key="1">
    <source>
        <dbReference type="Pfam" id="PF01738"/>
    </source>
</evidence>
<sequence length="252" mass="26646">MSGRTETMPTTTDTITTADGACRVTVATPDGDGPWPAVVMYPDAGGARETFDEMAARLAGYGYVVLVPDVYYRQAGWAPFDMATVFGDESERRRLFGMIKTITADIMAADATAFFDYLATRPDVVGERFGTTGYCMGGRTSLIVAGRLPARVAAAMSFHGGGLATDKPDSPHLLAGDIEAVVYVGGAQDDASFTEQDAQTLEQALTASGVEHTIEFYSAAHGFAVPDNAPYDSAAAERHWEAMGAVFGRALG</sequence>
<dbReference type="PANTHER" id="PTHR46623">
    <property type="entry name" value="CARBOXYMETHYLENEBUTENOLIDASE-RELATED"/>
    <property type="match status" value="1"/>
</dbReference>
<accession>A0AAV2WI26</accession>
<protein>
    <submittedName>
        <fullName evidence="2">Dienelactone hydrolase-like enzyme</fullName>
    </submittedName>
</protein>
<dbReference type="GO" id="GO:0016787">
    <property type="term" value="F:hydrolase activity"/>
    <property type="evidence" value="ECO:0007669"/>
    <property type="project" value="UniProtKB-KW"/>
</dbReference>
<organism evidence="2 3">
    <name type="scientific">Mycolicibacterium neoaurum</name>
    <name type="common">Mycobacterium neoaurum</name>
    <dbReference type="NCBI Taxonomy" id="1795"/>
    <lineage>
        <taxon>Bacteria</taxon>
        <taxon>Bacillati</taxon>
        <taxon>Actinomycetota</taxon>
        <taxon>Actinomycetes</taxon>
        <taxon>Mycobacteriales</taxon>
        <taxon>Mycobacteriaceae</taxon>
        <taxon>Mycolicibacterium</taxon>
    </lineage>
</organism>
<dbReference type="InterPro" id="IPR029058">
    <property type="entry name" value="AB_hydrolase_fold"/>
</dbReference>
<dbReference type="Gene3D" id="3.40.50.1820">
    <property type="entry name" value="alpha/beta hydrolase"/>
    <property type="match status" value="1"/>
</dbReference>
<dbReference type="Pfam" id="PF01738">
    <property type="entry name" value="DLH"/>
    <property type="match status" value="1"/>
</dbReference>
<feature type="domain" description="Dienelactone hydrolase" evidence="1">
    <location>
        <begin position="24"/>
        <end position="250"/>
    </location>
</feature>
<proteinExistence type="predicted"/>
<dbReference type="PANTHER" id="PTHR46623:SF10">
    <property type="entry name" value="CARBOXYMETHYLENEBUTENOLIDASE HOMOLOG"/>
    <property type="match status" value="1"/>
</dbReference>
<evidence type="ECO:0000313" key="2">
    <source>
        <dbReference type="EMBL" id="CDQ43852.1"/>
    </source>
</evidence>